<evidence type="ECO:0000256" key="13">
    <source>
        <dbReference type="ARBA" id="ARBA00080967"/>
    </source>
</evidence>
<keyword evidence="8" id="KW-0443">Lipid metabolism</keyword>
<dbReference type="GO" id="GO:0004105">
    <property type="term" value="F:choline-phosphate cytidylyltransferase activity"/>
    <property type="evidence" value="ECO:0007669"/>
    <property type="project" value="UniProtKB-EC"/>
</dbReference>
<dbReference type="NCBIfam" id="NF005012">
    <property type="entry name" value="PRK06411.1"/>
    <property type="match status" value="1"/>
</dbReference>
<comment type="caution">
    <text evidence="18">The sequence shown here is derived from an EMBL/GenBank/DDBJ whole genome shotgun (WGS) entry which is preliminary data.</text>
</comment>
<feature type="region of interest" description="Disordered" evidence="15">
    <location>
        <begin position="352"/>
        <end position="376"/>
    </location>
</feature>
<dbReference type="CDD" id="cd02174">
    <property type="entry name" value="CCT"/>
    <property type="match status" value="1"/>
</dbReference>
<evidence type="ECO:0000256" key="10">
    <source>
        <dbReference type="ARBA" id="ARBA00023264"/>
    </source>
</evidence>
<keyword evidence="10" id="KW-1208">Phospholipid metabolism</keyword>
<evidence type="ECO:0000256" key="7">
    <source>
        <dbReference type="ARBA" id="ARBA00023027"/>
    </source>
</evidence>
<dbReference type="GO" id="GO:0031210">
    <property type="term" value="F:phosphatidylcholine binding"/>
    <property type="evidence" value="ECO:0007669"/>
    <property type="project" value="TreeGrafter"/>
</dbReference>
<dbReference type="InterPro" id="IPR045049">
    <property type="entry name" value="Pcy1-like"/>
</dbReference>
<dbReference type="GO" id="GO:0051539">
    <property type="term" value="F:4 iron, 4 sulfur cluster binding"/>
    <property type="evidence" value="ECO:0007669"/>
    <property type="project" value="UniProtKB-KW"/>
</dbReference>
<evidence type="ECO:0000256" key="11">
    <source>
        <dbReference type="ARBA" id="ARBA00026101"/>
    </source>
</evidence>
<proteinExistence type="inferred from homology"/>
<evidence type="ECO:0000256" key="4">
    <source>
        <dbReference type="ARBA" id="ARBA00022553"/>
    </source>
</evidence>
<dbReference type="NCBIfam" id="TIGR01957">
    <property type="entry name" value="nuoB_fam"/>
    <property type="match status" value="1"/>
</dbReference>
<dbReference type="NCBIfam" id="TIGR00125">
    <property type="entry name" value="cyt_tran_rel"/>
    <property type="match status" value="1"/>
</dbReference>
<dbReference type="PROSITE" id="PS01150">
    <property type="entry name" value="COMPLEX1_20K"/>
    <property type="match status" value="1"/>
</dbReference>
<keyword evidence="7 14" id="KW-0520">NAD</keyword>
<dbReference type="GO" id="GO:0005635">
    <property type="term" value="C:nuclear envelope"/>
    <property type="evidence" value="ECO:0007669"/>
    <property type="project" value="TreeGrafter"/>
</dbReference>
<dbReference type="Pfam" id="PF01467">
    <property type="entry name" value="CTP_transf_like"/>
    <property type="match status" value="1"/>
</dbReference>
<dbReference type="FunFam" id="3.40.50.620:FF:000147">
    <property type="entry name" value="Cholinephosphate cytidylyltransferase"/>
    <property type="match status" value="1"/>
</dbReference>
<feature type="domain" description="Cytidyltransferase-like" evidence="17">
    <location>
        <begin position="157"/>
        <end position="284"/>
    </location>
</feature>
<keyword evidence="19" id="KW-1185">Reference proteome</keyword>
<dbReference type="Pfam" id="PF01058">
    <property type="entry name" value="Oxidored_q6"/>
    <property type="match status" value="1"/>
</dbReference>
<dbReference type="Gene3D" id="3.40.50.12280">
    <property type="match status" value="1"/>
</dbReference>
<feature type="non-terminal residue" evidence="18">
    <location>
        <position position="1"/>
    </location>
</feature>
<feature type="region of interest" description="Disordered" evidence="15">
    <location>
        <begin position="418"/>
        <end position="455"/>
    </location>
</feature>
<dbReference type="FunFam" id="3.40.50.12280:FF:000001">
    <property type="entry name" value="NADH-quinone oxidoreductase subunit B 2"/>
    <property type="match status" value="1"/>
</dbReference>
<reference evidence="18 19" key="1">
    <citation type="submission" date="2018-05" db="EMBL/GenBank/DDBJ databases">
        <title>Draft genome sequence of Scytalidium lignicola DSM 105466, a ubiquitous saprotrophic fungus.</title>
        <authorList>
            <person name="Buettner E."/>
            <person name="Gebauer A.M."/>
            <person name="Hofrichter M."/>
            <person name="Liers C."/>
            <person name="Kellner H."/>
        </authorList>
    </citation>
    <scope>NUCLEOTIDE SEQUENCE [LARGE SCALE GENOMIC DNA]</scope>
    <source>
        <strain evidence="18 19">DSM 105466</strain>
    </source>
</reference>
<dbReference type="PANTHER" id="PTHR10739:SF13">
    <property type="entry name" value="CHOLINE-PHOSPHATE CYTIDYLYLTRANSFERASE"/>
    <property type="match status" value="1"/>
</dbReference>
<evidence type="ECO:0000256" key="3">
    <source>
        <dbReference type="ARBA" id="ARBA00022516"/>
    </source>
</evidence>
<evidence type="ECO:0000256" key="1">
    <source>
        <dbReference type="ARBA" id="ARBA00009173"/>
    </source>
</evidence>
<evidence type="ECO:0000256" key="14">
    <source>
        <dbReference type="RuleBase" id="RU004464"/>
    </source>
</evidence>
<evidence type="ECO:0000259" key="17">
    <source>
        <dbReference type="Pfam" id="PF01467"/>
    </source>
</evidence>
<keyword evidence="3" id="KW-0444">Lipid biosynthesis</keyword>
<evidence type="ECO:0000259" key="16">
    <source>
        <dbReference type="Pfam" id="PF01058"/>
    </source>
</evidence>
<dbReference type="OrthoDB" id="17102at2759"/>
<name>A0A3E2H8P6_SCYLI</name>
<feature type="compositionally biased region" description="Basic and acidic residues" evidence="15">
    <location>
        <begin position="420"/>
        <end position="429"/>
    </location>
</feature>
<evidence type="ECO:0000313" key="19">
    <source>
        <dbReference type="Proteomes" id="UP000258309"/>
    </source>
</evidence>
<dbReference type="HAMAP" id="MF_01356">
    <property type="entry name" value="NDH1_NuoB"/>
    <property type="match status" value="1"/>
</dbReference>
<dbReference type="STRING" id="5539.A0A3E2H8P6"/>
<keyword evidence="14" id="KW-0479">Metal-binding</keyword>
<evidence type="ECO:0000313" key="18">
    <source>
        <dbReference type="EMBL" id="RFU29677.1"/>
    </source>
</evidence>
<keyword evidence="14" id="KW-0411">Iron-sulfur</keyword>
<sequence length="697" mass="76637">MSSPSSAGSNVGKRKRTSTLSSAQNPPGMLQLQPSSRDASGEEGESTAPESIILNNKKGALIEGGNPPAKRFRSSTNPDKGTNGPGNVQDPGEPSDTTEGSLDIASRVGKKVRKSSSREATNEEKPKAMAPPPIGKLTQPVGYKTNPPPTGRPVRVYADGVFDLFHLGHMRQLEQAKKAFPDVYLIVGVTGDKETHKRKGLTVLSGQERAETLRHCKWVDEVIDDCPWIVTPEFLNEHQIDYVAHDDLPYVADEGDDIYKPIKEAGKFLVTQRTEGVSTTGIITKIVRDYEKYIARQFKRGASRQELNVSWLKKNELDLKRHVSEIREAIRSNWATTGQELGKELRQFWQASRPGSPARMNSFDDRSGGSLNSPSALSHLSRRLEIHRSDSPGPGSDFATGYSLGLIGGVRSWMMRSRRNNQDETRGSESSEEDADERSPQRGRSSKAVQEDDSAAAAAADEVYAQLAADSAQHSKKSAAALALRAKPSASLIPYRSIAAISSSSSKPAVQSVTTFGNDMPRSVTGKVKREVPLPSQEVKKGAMQYALTTLDQIANWARQSSLWPMTFGLACCAVEMMHLSTPRYDQDRLGIIFRASPRQSDVMIVAGTLTNKMAPALRQVYDQMPDPRWVVSMGSCANGGGYYHYSYSVVRGCDRIVPVDIYVPGCPPTSEALMYGIFQLQKKMRNTKITRLWYRK</sequence>
<feature type="compositionally biased region" description="Basic and acidic residues" evidence="15">
    <location>
        <begin position="116"/>
        <end position="127"/>
    </location>
</feature>
<dbReference type="InterPro" id="IPR014729">
    <property type="entry name" value="Rossmann-like_a/b/a_fold"/>
</dbReference>
<evidence type="ECO:0000256" key="2">
    <source>
        <dbReference type="ARBA" id="ARBA00010101"/>
    </source>
</evidence>
<evidence type="ECO:0000256" key="8">
    <source>
        <dbReference type="ARBA" id="ARBA00023098"/>
    </source>
</evidence>
<dbReference type="EC" id="2.7.7.15" evidence="11"/>
<dbReference type="GO" id="GO:0008137">
    <property type="term" value="F:NADH dehydrogenase (ubiquinone) activity"/>
    <property type="evidence" value="ECO:0007669"/>
    <property type="project" value="InterPro"/>
</dbReference>
<evidence type="ECO:0000256" key="5">
    <source>
        <dbReference type="ARBA" id="ARBA00022679"/>
    </source>
</evidence>
<comment type="similarity">
    <text evidence="1 14">Belongs to the complex I 20 kDa subunit family.</text>
</comment>
<gene>
    <name evidence="18" type="ORF">B7463_g6678</name>
</gene>
<evidence type="ECO:0000256" key="12">
    <source>
        <dbReference type="ARBA" id="ARBA00076205"/>
    </source>
</evidence>
<accession>A0A3E2H8P6</accession>
<keyword evidence="14" id="KW-0408">Iron</keyword>
<feature type="domain" description="NADH:ubiquinone oxidoreductase-like 20kDa subunit" evidence="16">
    <location>
        <begin position="572"/>
        <end position="680"/>
    </location>
</feature>
<dbReference type="InterPro" id="IPR006138">
    <property type="entry name" value="NADH_UQ_OxRdtase_20Kd_su"/>
</dbReference>
<dbReference type="EMBL" id="NCSJ02000121">
    <property type="protein sequence ID" value="RFU29677.1"/>
    <property type="molecule type" value="Genomic_DNA"/>
</dbReference>
<evidence type="ECO:0000256" key="15">
    <source>
        <dbReference type="SAM" id="MobiDB-lite"/>
    </source>
</evidence>
<dbReference type="GO" id="GO:0048038">
    <property type="term" value="F:quinone binding"/>
    <property type="evidence" value="ECO:0007669"/>
    <property type="project" value="InterPro"/>
</dbReference>
<dbReference type="AlphaFoldDB" id="A0A3E2H8P6"/>
<keyword evidence="14" id="KW-0004">4Fe-4S</keyword>
<protein>
    <recommendedName>
        <fullName evidence="11">choline-phosphate cytidylyltransferase</fullName>
        <ecNumber evidence="11">2.7.7.15</ecNumber>
    </recommendedName>
    <alternativeName>
        <fullName evidence="12">CTP:phosphocholine cytidylyltransferase</fullName>
    </alternativeName>
    <alternativeName>
        <fullName evidence="13">Phosphorylcholine transferase</fullName>
    </alternativeName>
</protein>
<keyword evidence="5" id="KW-0808">Transferase</keyword>
<evidence type="ECO:0000256" key="9">
    <source>
        <dbReference type="ARBA" id="ARBA00023209"/>
    </source>
</evidence>
<feature type="region of interest" description="Disordered" evidence="15">
    <location>
        <begin position="1"/>
        <end position="152"/>
    </location>
</feature>
<feature type="non-terminal residue" evidence="18">
    <location>
        <position position="697"/>
    </location>
</feature>
<keyword evidence="6" id="KW-0548">Nucleotidyltransferase</keyword>
<dbReference type="InterPro" id="IPR041723">
    <property type="entry name" value="CCT"/>
</dbReference>
<evidence type="ECO:0000256" key="6">
    <source>
        <dbReference type="ARBA" id="ARBA00022695"/>
    </source>
</evidence>
<dbReference type="Proteomes" id="UP000258309">
    <property type="component" value="Unassembled WGS sequence"/>
</dbReference>
<dbReference type="InterPro" id="IPR004821">
    <property type="entry name" value="Cyt_trans-like"/>
</dbReference>
<dbReference type="InterPro" id="IPR006137">
    <property type="entry name" value="NADH_UbQ_OxRdtase-like_20kDa"/>
</dbReference>
<dbReference type="Gene3D" id="3.40.50.620">
    <property type="entry name" value="HUPs"/>
    <property type="match status" value="1"/>
</dbReference>
<keyword evidence="4" id="KW-0597">Phosphoprotein</keyword>
<dbReference type="SUPFAM" id="SSF56770">
    <property type="entry name" value="HydA/Nqo6-like"/>
    <property type="match status" value="1"/>
</dbReference>
<dbReference type="GO" id="GO:0046872">
    <property type="term" value="F:metal ion binding"/>
    <property type="evidence" value="ECO:0007669"/>
    <property type="project" value="UniProtKB-KW"/>
</dbReference>
<comment type="similarity">
    <text evidence="2">Belongs to the cytidylyltransferase family.</text>
</comment>
<dbReference type="SUPFAM" id="SSF52374">
    <property type="entry name" value="Nucleotidylyl transferase"/>
    <property type="match status" value="1"/>
</dbReference>
<organism evidence="18 19">
    <name type="scientific">Scytalidium lignicola</name>
    <name type="common">Hyphomycete</name>
    <dbReference type="NCBI Taxonomy" id="5539"/>
    <lineage>
        <taxon>Eukaryota</taxon>
        <taxon>Fungi</taxon>
        <taxon>Dikarya</taxon>
        <taxon>Ascomycota</taxon>
        <taxon>Pezizomycotina</taxon>
        <taxon>Leotiomycetes</taxon>
        <taxon>Leotiomycetes incertae sedis</taxon>
        <taxon>Scytalidium</taxon>
    </lineage>
</organism>
<dbReference type="PANTHER" id="PTHR10739">
    <property type="entry name" value="CYTIDYLYLTRANSFERASE"/>
    <property type="match status" value="1"/>
</dbReference>
<keyword evidence="9" id="KW-0594">Phospholipid biosynthesis</keyword>